<gene>
    <name evidence="2" type="ORF">E2C01_077340</name>
</gene>
<evidence type="ECO:0000313" key="2">
    <source>
        <dbReference type="EMBL" id="MPC82662.1"/>
    </source>
</evidence>
<feature type="region of interest" description="Disordered" evidence="1">
    <location>
        <begin position="90"/>
        <end position="111"/>
    </location>
</feature>
<reference evidence="2 3" key="1">
    <citation type="submission" date="2019-05" db="EMBL/GenBank/DDBJ databases">
        <title>Another draft genome of Portunus trituberculatus and its Hox gene families provides insights of decapod evolution.</title>
        <authorList>
            <person name="Jeong J.-H."/>
            <person name="Song I."/>
            <person name="Kim S."/>
            <person name="Choi T."/>
            <person name="Kim D."/>
            <person name="Ryu S."/>
            <person name="Kim W."/>
        </authorList>
    </citation>
    <scope>NUCLEOTIDE SEQUENCE [LARGE SCALE GENOMIC DNA]</scope>
    <source>
        <tissue evidence="2">Muscle</tissue>
    </source>
</reference>
<evidence type="ECO:0000313" key="3">
    <source>
        <dbReference type="Proteomes" id="UP000324222"/>
    </source>
</evidence>
<dbReference type="AlphaFoldDB" id="A0A5B7IFU0"/>
<protein>
    <submittedName>
        <fullName evidence="2">Uncharacterized protein</fullName>
    </submittedName>
</protein>
<proteinExistence type="predicted"/>
<evidence type="ECO:0000256" key="1">
    <source>
        <dbReference type="SAM" id="MobiDB-lite"/>
    </source>
</evidence>
<keyword evidence="3" id="KW-1185">Reference proteome</keyword>
<sequence length="111" mass="12740">MRIRRRPTSPYFRSPRISQDRYIRASVLWKTAKHTSEDYELQEFPALGNLVRRDGGPYYSTTTFLAAWGACWRAACLRGSVVTLGQTRTRIQTQFSPRPDPPRSVPPRLAA</sequence>
<accession>A0A5B7IFU0</accession>
<name>A0A5B7IFU0_PORTR</name>
<dbReference type="Proteomes" id="UP000324222">
    <property type="component" value="Unassembled WGS sequence"/>
</dbReference>
<dbReference type="EMBL" id="VSRR010060394">
    <property type="protein sequence ID" value="MPC82662.1"/>
    <property type="molecule type" value="Genomic_DNA"/>
</dbReference>
<comment type="caution">
    <text evidence="2">The sequence shown here is derived from an EMBL/GenBank/DDBJ whole genome shotgun (WGS) entry which is preliminary data.</text>
</comment>
<organism evidence="2 3">
    <name type="scientific">Portunus trituberculatus</name>
    <name type="common">Swimming crab</name>
    <name type="synonym">Neptunus trituberculatus</name>
    <dbReference type="NCBI Taxonomy" id="210409"/>
    <lineage>
        <taxon>Eukaryota</taxon>
        <taxon>Metazoa</taxon>
        <taxon>Ecdysozoa</taxon>
        <taxon>Arthropoda</taxon>
        <taxon>Crustacea</taxon>
        <taxon>Multicrustacea</taxon>
        <taxon>Malacostraca</taxon>
        <taxon>Eumalacostraca</taxon>
        <taxon>Eucarida</taxon>
        <taxon>Decapoda</taxon>
        <taxon>Pleocyemata</taxon>
        <taxon>Brachyura</taxon>
        <taxon>Eubrachyura</taxon>
        <taxon>Portunoidea</taxon>
        <taxon>Portunidae</taxon>
        <taxon>Portuninae</taxon>
        <taxon>Portunus</taxon>
    </lineage>
</organism>